<dbReference type="PANTHER" id="PTHR43772">
    <property type="entry name" value="ENDO-1,4-BETA-XYLANASE"/>
    <property type="match status" value="1"/>
</dbReference>
<evidence type="ECO:0000256" key="3">
    <source>
        <dbReference type="ARBA" id="ARBA00022801"/>
    </source>
</evidence>
<keyword evidence="3 8" id="KW-0378">Hydrolase</keyword>
<keyword evidence="2" id="KW-0858">Xylan degradation</keyword>
<comment type="caution">
    <text evidence="9">The sequence shown here is derived from an EMBL/GenBank/DDBJ whole genome shotgun (WGS) entry which is preliminary data.</text>
</comment>
<dbReference type="GO" id="GO:0045493">
    <property type="term" value="P:xylan catabolic process"/>
    <property type="evidence" value="ECO:0007669"/>
    <property type="project" value="UniProtKB-KW"/>
</dbReference>
<dbReference type="InterPro" id="IPR023296">
    <property type="entry name" value="Glyco_hydro_beta-prop_sf"/>
</dbReference>
<sequence length="294" mass="33677">MQNPVVKGDFADPSIVKYEGKYYMYATRDPWGGEYLAVMESKDFKNWEQKEINWPTKTLCTSSTSNDSRVWAPSVIQGKNGMFYMYVSVGSEVWVGISQHPLGPWKNGKLDNTPLIRGNMIKDYHMIDAEAFIDDDGQAYLYWGSGLNWVNGHCFVVKLNEDMVSFNEEKIKDVTPPNYFEAPFMLKYNNKYYLMYSDGKCTTETYKVRYAIGDNPYGPWKEGGNSPILTTSVDKSTLGPGHHTIIKEGAQHYIVYHRITDNSKELYREIAVDSLNFNIEGNIEKVRTNSGVFF</sequence>
<gene>
    <name evidence="9" type="ORF">ICJ84_06475</name>
</gene>
<evidence type="ECO:0000313" key="10">
    <source>
        <dbReference type="Proteomes" id="UP000602057"/>
    </source>
</evidence>
<feature type="active site" description="Proton acceptor" evidence="6">
    <location>
        <position position="12"/>
    </location>
</feature>
<evidence type="ECO:0000256" key="1">
    <source>
        <dbReference type="ARBA" id="ARBA00009865"/>
    </source>
</evidence>
<keyword evidence="10" id="KW-1185">Reference proteome</keyword>
<dbReference type="GO" id="GO:0004553">
    <property type="term" value="F:hydrolase activity, hydrolyzing O-glycosyl compounds"/>
    <property type="evidence" value="ECO:0007669"/>
    <property type="project" value="InterPro"/>
</dbReference>
<keyword evidence="5 8" id="KW-0326">Glycosidase</keyword>
<dbReference type="Proteomes" id="UP000602057">
    <property type="component" value="Unassembled WGS sequence"/>
</dbReference>
<evidence type="ECO:0000256" key="4">
    <source>
        <dbReference type="ARBA" id="ARBA00023277"/>
    </source>
</evidence>
<proteinExistence type="inferred from homology"/>
<dbReference type="Pfam" id="PF04616">
    <property type="entry name" value="Glyco_hydro_43"/>
    <property type="match status" value="1"/>
</dbReference>
<dbReference type="PANTHER" id="PTHR43772:SF2">
    <property type="entry name" value="PUTATIVE (AFU_ORTHOLOGUE AFUA_2G04480)-RELATED"/>
    <property type="match status" value="1"/>
</dbReference>
<evidence type="ECO:0000256" key="6">
    <source>
        <dbReference type="PIRSR" id="PIRSR606710-1"/>
    </source>
</evidence>
<name>A0A8J6Q651_9FLAO</name>
<dbReference type="EMBL" id="JACVXC010000002">
    <property type="protein sequence ID" value="MBD0835072.1"/>
    <property type="molecule type" value="Genomic_DNA"/>
</dbReference>
<keyword evidence="2" id="KW-0624">Polysaccharide degradation</keyword>
<accession>A0A8J6Q651</accession>
<reference evidence="9" key="1">
    <citation type="journal article" date="2013" name="Int. J. Syst. Evol. Microbiol.">
        <title>Aestuariibaculum suncheonense gen. nov., sp. nov., a marine bacterium of the family Flavobacteriaceae isolated from a tidal flat and emended descriptions of the genera Gaetbulibacter and Tamlana.</title>
        <authorList>
            <person name="Jeong S.H."/>
            <person name="Park M.S."/>
            <person name="Jin H.M."/>
            <person name="Lee K."/>
            <person name="Park W."/>
            <person name="Jeon C.O."/>
        </authorList>
    </citation>
    <scope>NUCLEOTIDE SEQUENCE</scope>
    <source>
        <strain evidence="9">SC17</strain>
    </source>
</reference>
<comment type="similarity">
    <text evidence="1 8">Belongs to the glycosyl hydrolase 43 family.</text>
</comment>
<dbReference type="AlphaFoldDB" id="A0A8J6Q651"/>
<organism evidence="9 10">
    <name type="scientific">Aestuariibaculum suncheonense</name>
    <dbReference type="NCBI Taxonomy" id="1028745"/>
    <lineage>
        <taxon>Bacteria</taxon>
        <taxon>Pseudomonadati</taxon>
        <taxon>Bacteroidota</taxon>
        <taxon>Flavobacteriia</taxon>
        <taxon>Flavobacteriales</taxon>
        <taxon>Flavobacteriaceae</taxon>
    </lineage>
</organism>
<feature type="active site" description="Proton donor" evidence="6">
    <location>
        <position position="181"/>
    </location>
</feature>
<protein>
    <submittedName>
        <fullName evidence="9">Family 43 glycosylhydrolase</fullName>
    </submittedName>
</protein>
<dbReference type="InterPro" id="IPR052176">
    <property type="entry name" value="Glycosyl_Hydrlase_43_Enz"/>
</dbReference>
<dbReference type="Gene3D" id="2.115.10.20">
    <property type="entry name" value="Glycosyl hydrolase domain, family 43"/>
    <property type="match status" value="1"/>
</dbReference>
<feature type="site" description="Important for catalytic activity, responsible for pKa modulation of the active site Glu and correct orientation of both the proton donor and substrate" evidence="7">
    <location>
        <position position="128"/>
    </location>
</feature>
<evidence type="ECO:0000256" key="5">
    <source>
        <dbReference type="ARBA" id="ARBA00023295"/>
    </source>
</evidence>
<dbReference type="SUPFAM" id="SSF75005">
    <property type="entry name" value="Arabinanase/levansucrase/invertase"/>
    <property type="match status" value="1"/>
</dbReference>
<keyword evidence="4" id="KW-0119">Carbohydrate metabolism</keyword>
<evidence type="ECO:0000313" key="9">
    <source>
        <dbReference type="EMBL" id="MBD0835072.1"/>
    </source>
</evidence>
<reference evidence="9" key="2">
    <citation type="submission" date="2020-09" db="EMBL/GenBank/DDBJ databases">
        <authorList>
            <person name="Wu Z."/>
        </authorList>
    </citation>
    <scope>NUCLEOTIDE SEQUENCE</scope>
    <source>
        <strain evidence="9">SC17</strain>
    </source>
</reference>
<dbReference type="CDD" id="cd18608">
    <property type="entry name" value="GH43_F5-8_typeC-like"/>
    <property type="match status" value="1"/>
</dbReference>
<dbReference type="InterPro" id="IPR006710">
    <property type="entry name" value="Glyco_hydro_43"/>
</dbReference>
<evidence type="ECO:0000256" key="7">
    <source>
        <dbReference type="PIRSR" id="PIRSR606710-2"/>
    </source>
</evidence>
<evidence type="ECO:0000256" key="8">
    <source>
        <dbReference type="RuleBase" id="RU361187"/>
    </source>
</evidence>
<evidence type="ECO:0000256" key="2">
    <source>
        <dbReference type="ARBA" id="ARBA00022651"/>
    </source>
</evidence>